<dbReference type="VEuPathDB" id="FungiDB:Z517_00959"/>
<name>A0A0D2FFV1_9EURO</name>
<gene>
    <name evidence="1" type="ORF">Z517_00959</name>
</gene>
<evidence type="ECO:0000313" key="2">
    <source>
        <dbReference type="Proteomes" id="UP000053029"/>
    </source>
</evidence>
<dbReference type="AlphaFoldDB" id="A0A0D2FFV1"/>
<dbReference type="GeneID" id="25300449"/>
<dbReference type="EMBL" id="KN846969">
    <property type="protein sequence ID" value="KIW85567.1"/>
    <property type="molecule type" value="Genomic_DNA"/>
</dbReference>
<accession>A0A0D2FFV1</accession>
<reference evidence="1 2" key="1">
    <citation type="submission" date="2015-01" db="EMBL/GenBank/DDBJ databases">
        <title>The Genome Sequence of Fonsecaea pedrosoi CBS 271.37.</title>
        <authorList>
            <consortium name="The Broad Institute Genomics Platform"/>
            <person name="Cuomo C."/>
            <person name="de Hoog S."/>
            <person name="Gorbushina A."/>
            <person name="Stielow B."/>
            <person name="Teixiera M."/>
            <person name="Abouelleil A."/>
            <person name="Chapman S.B."/>
            <person name="Priest M."/>
            <person name="Young S.K."/>
            <person name="Wortman J."/>
            <person name="Nusbaum C."/>
            <person name="Birren B."/>
        </authorList>
    </citation>
    <scope>NUCLEOTIDE SEQUENCE [LARGE SCALE GENOMIC DNA]</scope>
    <source>
        <strain evidence="1 2">CBS 271.37</strain>
    </source>
</reference>
<evidence type="ECO:0000313" key="1">
    <source>
        <dbReference type="EMBL" id="KIW85567.1"/>
    </source>
</evidence>
<dbReference type="Proteomes" id="UP000053029">
    <property type="component" value="Unassembled WGS sequence"/>
</dbReference>
<dbReference type="HOGENOM" id="CLU_2589796_0_0_1"/>
<keyword evidence="2" id="KW-1185">Reference proteome</keyword>
<dbReference type="RefSeq" id="XP_013289375.1">
    <property type="nucleotide sequence ID" value="XM_013433921.1"/>
</dbReference>
<organism evidence="1 2">
    <name type="scientific">Fonsecaea pedrosoi CBS 271.37</name>
    <dbReference type="NCBI Taxonomy" id="1442368"/>
    <lineage>
        <taxon>Eukaryota</taxon>
        <taxon>Fungi</taxon>
        <taxon>Dikarya</taxon>
        <taxon>Ascomycota</taxon>
        <taxon>Pezizomycotina</taxon>
        <taxon>Eurotiomycetes</taxon>
        <taxon>Chaetothyriomycetidae</taxon>
        <taxon>Chaetothyriales</taxon>
        <taxon>Herpotrichiellaceae</taxon>
        <taxon>Fonsecaea</taxon>
    </lineage>
</organism>
<sequence length="80" mass="8796">MSPGKAAVPAIPMGFMDGVTITFGVSKLMLQTTSPRAIQIIPDAQFLNYNDRGIPQSPLVHVIEETEVSSYSSSNYKHWQ</sequence>
<proteinExistence type="predicted"/>
<protein>
    <submittedName>
        <fullName evidence="1">Uncharacterized protein</fullName>
    </submittedName>
</protein>